<evidence type="ECO:0000256" key="2">
    <source>
        <dbReference type="SAM" id="SignalP"/>
    </source>
</evidence>
<dbReference type="Proteomes" id="UP000291116">
    <property type="component" value="Unassembled WGS sequence"/>
</dbReference>
<keyword evidence="1" id="KW-1133">Transmembrane helix</keyword>
<dbReference type="AlphaFoldDB" id="A0A448ZEX0"/>
<feature type="transmembrane region" description="Helical" evidence="1">
    <location>
        <begin position="191"/>
        <end position="213"/>
    </location>
</feature>
<keyword evidence="1" id="KW-0472">Membrane</keyword>
<feature type="signal peptide" evidence="2">
    <location>
        <begin position="1"/>
        <end position="21"/>
    </location>
</feature>
<dbReference type="SUPFAM" id="SSF47473">
    <property type="entry name" value="EF-hand"/>
    <property type="match status" value="1"/>
</dbReference>
<keyword evidence="1" id="KW-0812">Transmembrane</keyword>
<dbReference type="OrthoDB" id="47513at2759"/>
<feature type="domain" description="EF-hand" evidence="3">
    <location>
        <begin position="43"/>
        <end position="78"/>
    </location>
</feature>
<protein>
    <recommendedName>
        <fullName evidence="3">EF-hand domain-containing protein</fullName>
    </recommendedName>
</protein>
<organism evidence="4 5">
    <name type="scientific">Pseudo-nitzschia multistriata</name>
    <dbReference type="NCBI Taxonomy" id="183589"/>
    <lineage>
        <taxon>Eukaryota</taxon>
        <taxon>Sar</taxon>
        <taxon>Stramenopiles</taxon>
        <taxon>Ochrophyta</taxon>
        <taxon>Bacillariophyta</taxon>
        <taxon>Bacillariophyceae</taxon>
        <taxon>Bacillariophycidae</taxon>
        <taxon>Bacillariales</taxon>
        <taxon>Bacillariaceae</taxon>
        <taxon>Pseudo-nitzschia</taxon>
    </lineage>
</organism>
<feature type="chain" id="PRO_5019555966" description="EF-hand domain-containing protein" evidence="2">
    <location>
        <begin position="22"/>
        <end position="223"/>
    </location>
</feature>
<dbReference type="PROSITE" id="PS50222">
    <property type="entry name" value="EF_HAND_2"/>
    <property type="match status" value="1"/>
</dbReference>
<evidence type="ECO:0000256" key="1">
    <source>
        <dbReference type="SAM" id="Phobius"/>
    </source>
</evidence>
<sequence>MSPIASILFFCIIYCASTVDARSVGSLVAPKPSSSKPRIFRSSINRFVDKLFQETDANNDGQISFEEAYIGCLMLYVQLNQSAPIPPPDRKKFRRIFSQAAAEGNKWNNKKNALDLEQYENMLKKLVARAVLRLTSHKIVTIAGAPLLAEMIVRSLAKRKKGFEELLRSIIPLQFQDATIPTLTSKAFHRGLWMVILVTTLGNIVLATVTQLLDMQLPKPKRK</sequence>
<dbReference type="GO" id="GO:0005509">
    <property type="term" value="F:calcium ion binding"/>
    <property type="evidence" value="ECO:0007669"/>
    <property type="project" value="InterPro"/>
</dbReference>
<dbReference type="InterPro" id="IPR002048">
    <property type="entry name" value="EF_hand_dom"/>
</dbReference>
<gene>
    <name evidence="4" type="ORF">PSNMU_V1.4_AUG-EV-PASAV3_0074840</name>
</gene>
<dbReference type="Gene3D" id="1.10.238.10">
    <property type="entry name" value="EF-hand"/>
    <property type="match status" value="1"/>
</dbReference>
<evidence type="ECO:0000313" key="5">
    <source>
        <dbReference type="Proteomes" id="UP000291116"/>
    </source>
</evidence>
<reference evidence="4 5" key="1">
    <citation type="submission" date="2019-01" db="EMBL/GenBank/DDBJ databases">
        <authorList>
            <person name="Ferrante I. M."/>
        </authorList>
    </citation>
    <scope>NUCLEOTIDE SEQUENCE [LARGE SCALE GENOMIC DNA]</scope>
    <source>
        <strain evidence="4 5">B856</strain>
    </source>
</reference>
<name>A0A448ZEX0_9STRA</name>
<keyword evidence="2" id="KW-0732">Signal</keyword>
<accession>A0A448ZEX0</accession>
<proteinExistence type="predicted"/>
<dbReference type="InterPro" id="IPR011992">
    <property type="entry name" value="EF-hand-dom_pair"/>
</dbReference>
<evidence type="ECO:0000313" key="4">
    <source>
        <dbReference type="EMBL" id="VEU40582.1"/>
    </source>
</evidence>
<keyword evidence="5" id="KW-1185">Reference proteome</keyword>
<evidence type="ECO:0000259" key="3">
    <source>
        <dbReference type="PROSITE" id="PS50222"/>
    </source>
</evidence>
<dbReference type="EMBL" id="CAACVS010000291">
    <property type="protein sequence ID" value="VEU40582.1"/>
    <property type="molecule type" value="Genomic_DNA"/>
</dbReference>